<evidence type="ECO:0000313" key="3">
    <source>
        <dbReference type="Proteomes" id="UP000247810"/>
    </source>
</evidence>
<feature type="compositionally biased region" description="Basic and acidic residues" evidence="1">
    <location>
        <begin position="21"/>
        <end position="37"/>
    </location>
</feature>
<reference evidence="2 3" key="1">
    <citation type="submission" date="2018-02" db="EMBL/GenBank/DDBJ databases">
        <title>The genomes of Aspergillus section Nigri reveals drivers in fungal speciation.</title>
        <authorList>
            <consortium name="DOE Joint Genome Institute"/>
            <person name="Vesth T.C."/>
            <person name="Nybo J."/>
            <person name="Theobald S."/>
            <person name="Brandl J."/>
            <person name="Frisvad J.C."/>
            <person name="Nielsen K.F."/>
            <person name="Lyhne E.K."/>
            <person name="Kogle M.E."/>
            <person name="Kuo A."/>
            <person name="Riley R."/>
            <person name="Clum A."/>
            <person name="Nolan M."/>
            <person name="Lipzen A."/>
            <person name="Salamov A."/>
            <person name="Henrissat B."/>
            <person name="Wiebenga A."/>
            <person name="De vries R.P."/>
            <person name="Grigoriev I.V."/>
            <person name="Mortensen U.H."/>
            <person name="Andersen M.R."/>
            <person name="Baker S.E."/>
        </authorList>
    </citation>
    <scope>NUCLEOTIDE SEQUENCE [LARGE SCALE GENOMIC DNA]</scope>
    <source>
        <strain evidence="2 3">CBS 707.79</strain>
    </source>
</reference>
<feature type="region of interest" description="Disordered" evidence="1">
    <location>
        <begin position="155"/>
        <end position="177"/>
    </location>
</feature>
<evidence type="ECO:0000313" key="2">
    <source>
        <dbReference type="EMBL" id="PYH99502.1"/>
    </source>
</evidence>
<gene>
    <name evidence="2" type="ORF">BO71DRAFT_192371</name>
</gene>
<dbReference type="VEuPathDB" id="FungiDB:BO71DRAFT_192371"/>
<feature type="compositionally biased region" description="Basic and acidic residues" evidence="1">
    <location>
        <begin position="1"/>
        <end position="12"/>
    </location>
</feature>
<name>A0A319F3L2_9EURO</name>
<accession>A0A319F3L2</accession>
<dbReference type="AlphaFoldDB" id="A0A319F3L2"/>
<proteinExistence type="predicted"/>
<feature type="region of interest" description="Disordered" evidence="1">
    <location>
        <begin position="1"/>
        <end position="66"/>
    </location>
</feature>
<dbReference type="Proteomes" id="UP000247810">
    <property type="component" value="Unassembled WGS sequence"/>
</dbReference>
<protein>
    <submittedName>
        <fullName evidence="2">Uncharacterized protein</fullName>
    </submittedName>
</protein>
<keyword evidence="3" id="KW-1185">Reference proteome</keyword>
<dbReference type="EMBL" id="KZ825801">
    <property type="protein sequence ID" value="PYH99502.1"/>
    <property type="molecule type" value="Genomic_DNA"/>
</dbReference>
<organism evidence="2 3">
    <name type="scientific">Aspergillus ellipticus CBS 707.79</name>
    <dbReference type="NCBI Taxonomy" id="1448320"/>
    <lineage>
        <taxon>Eukaryota</taxon>
        <taxon>Fungi</taxon>
        <taxon>Dikarya</taxon>
        <taxon>Ascomycota</taxon>
        <taxon>Pezizomycotina</taxon>
        <taxon>Eurotiomycetes</taxon>
        <taxon>Eurotiomycetidae</taxon>
        <taxon>Eurotiales</taxon>
        <taxon>Aspergillaceae</taxon>
        <taxon>Aspergillus</taxon>
        <taxon>Aspergillus subgen. Circumdati</taxon>
    </lineage>
</organism>
<evidence type="ECO:0000256" key="1">
    <source>
        <dbReference type="SAM" id="MobiDB-lite"/>
    </source>
</evidence>
<sequence length="230" mass="24300">MGRLRYAREQRRIAGVILGETGERERPQGLGGREGKPPQRTGRGRRPCQDSPARRPGSRPASQDPRCVAAQKADLTETDALGRDNASFLGDGRSCGDLRLPNRCSLALTGRITASRTTAGCCAIDAASPTRGLWKIHGPLSVGRHIAASWLGSEGVAQGDGDGEGEGSPLGSGHHQASVRATDGSCLLESGRRGEKEPALLAVEEERDLYSGAAMTRLGVLAKWRDRLGG</sequence>